<evidence type="ECO:0000313" key="7">
    <source>
        <dbReference type="EMBL" id="TRZ09139.1"/>
    </source>
</evidence>
<reference evidence="7" key="1">
    <citation type="submission" date="2019-04" db="EMBL/GenBank/DDBJ databases">
        <title>Genome assembly of Zosterops borbonicus 15179.</title>
        <authorList>
            <person name="Leroy T."/>
            <person name="Anselmetti Y."/>
            <person name="Tilak M.-K."/>
            <person name="Nabholz B."/>
        </authorList>
    </citation>
    <scope>NUCLEOTIDE SEQUENCE</scope>
    <source>
        <strain evidence="7">HGM_15179</strain>
        <tissue evidence="7">Muscle</tissue>
    </source>
</reference>
<keyword evidence="8" id="KW-1185">Reference proteome</keyword>
<dbReference type="InterPro" id="IPR055408">
    <property type="entry name" value="HEAT_MROH2B-like"/>
</dbReference>
<dbReference type="Pfam" id="PF23210">
    <property type="entry name" value="HEAT_Maestro_2"/>
    <property type="match status" value="2"/>
</dbReference>
<feature type="compositionally biased region" description="Gly residues" evidence="3">
    <location>
        <begin position="363"/>
        <end position="376"/>
    </location>
</feature>
<dbReference type="PROSITE" id="PS50077">
    <property type="entry name" value="HEAT_REPEAT"/>
    <property type="match status" value="1"/>
</dbReference>
<dbReference type="EMBL" id="SWJQ01001149">
    <property type="protein sequence ID" value="TRZ09139.1"/>
    <property type="molecule type" value="Genomic_DNA"/>
</dbReference>
<keyword evidence="1" id="KW-0677">Repeat</keyword>
<feature type="domain" description="Maestro-like HEAT-repeats" evidence="4">
    <location>
        <begin position="511"/>
        <end position="725"/>
    </location>
</feature>
<dbReference type="InterPro" id="IPR016024">
    <property type="entry name" value="ARM-type_fold"/>
</dbReference>
<dbReference type="InterPro" id="IPR048465">
    <property type="entry name" value="Maestro-like_HEAT"/>
</dbReference>
<organism evidence="7 8">
    <name type="scientific">Zosterops borbonicus</name>
    <dbReference type="NCBI Taxonomy" id="364589"/>
    <lineage>
        <taxon>Eukaryota</taxon>
        <taxon>Metazoa</taxon>
        <taxon>Chordata</taxon>
        <taxon>Craniata</taxon>
        <taxon>Vertebrata</taxon>
        <taxon>Euteleostomi</taxon>
        <taxon>Archelosauria</taxon>
        <taxon>Archosauria</taxon>
        <taxon>Dinosauria</taxon>
        <taxon>Saurischia</taxon>
        <taxon>Theropoda</taxon>
        <taxon>Coelurosauria</taxon>
        <taxon>Aves</taxon>
        <taxon>Neognathae</taxon>
        <taxon>Neoaves</taxon>
        <taxon>Telluraves</taxon>
        <taxon>Australaves</taxon>
        <taxon>Passeriformes</taxon>
        <taxon>Sylvioidea</taxon>
        <taxon>Zosteropidae</taxon>
        <taxon>Zosterops</taxon>
    </lineage>
</organism>
<feature type="domain" description="MROH2B-like HEAT-repeats" evidence="5">
    <location>
        <begin position="6"/>
        <end position="354"/>
    </location>
</feature>
<evidence type="ECO:0008006" key="9">
    <source>
        <dbReference type="Google" id="ProtNLM"/>
    </source>
</evidence>
<dbReference type="OrthoDB" id="1884734at2759"/>
<comment type="caution">
    <text evidence="7">The sequence shown here is derived from an EMBL/GenBank/DDBJ whole genome shotgun (WGS) entry which is preliminary data.</text>
</comment>
<name>A0A8K1LCS8_9PASS</name>
<evidence type="ECO:0000259" key="4">
    <source>
        <dbReference type="Pfam" id="PF21047"/>
    </source>
</evidence>
<sequence length="1193" mass="132336">RPRIPDENSEDPTSDNVRSISVSTLLLLSTTVDRMSHVLWPFLLEFLLPAQFSPALTPLCRSLAFLAGKIREEQLENSQDFGNVPSPQALTARLLVVSSQPFLERGRGGAALRLLQVLPIHPQLENLWNKEIPLLLEHLEDNTEDSLIQEEWEEKLLQFLRESLTSIPEKSWICPLVSEIFRQLHGSDSSQEEKIFLYRSLGTALGLCPGKELVRKQLQEILENARYQEEAEREGLASCFGICARNHLEETLEKLEEFVRSDIFKKSLGLFSIFKERSEGELEKVRSGLVLCYGRVAEAAPPELLRSRLESQIFQQLLQHGHTKVLGIKVETKDPALKLSLARSIAMISRALGPGNNSRNSGNGTGNSTGNCGHGTGNDSSSYPGNGPGSSGSVARKAELMALMVEFLKAEPVDSLPSRLRQQALSTCSHLLALEPPPLDPEHSELLDTALGSVLALPPLESGINQDLFQATLESLRELLQGILRRRLSPHGLQDLFAHLGPWIQSRRVEQRERAVGLGKALLEFFLENLHVSSVTPFYNLSSLLALLAPRCSDGIPKIRRNSVDCVQSLLRIQLCYEGGKNSPFSSRKKFPIFQLFPEVFSVIGKRIPPEQLLSLLLALLECWEDPDGNCSRAASVICNSLLRERGGILQEKVPELLGVLHSKLELLEEDQLRRAAQQSVLILGLQHPKTVVCCLLGHPLPFDSSSRAMWRALGMDPSLNSQILEQLLEKLEREIPFQEIKPSLLGSGRHRVATALPLAATCALDELMSVPEAAAAVLERFPKLFQSLMLRLGCSLGLHIPKSLQGRDKRSLQPCSCAVDALKAMLSRAGNDDVVRDVGNSGGWELMAIPERHHDGITLLAGAMAQLCGPRLPPIIRSLIPALGSVFECQRVTSTAFLAELLNHNVVNDLILLEPLLDALTALEKDSSLLVRVLALRGLGNVASGSPEKIRRHGSQLLASMVNGMDDKDDPNNLLALEAMSSLSKILHHLEERDVQSMLLHIAIRIRPFFDSEHPDLRRSSIILFGNLSRFSRSDSEVFSEQILNGLVTLLLHLQDPEPGVVKACKFALRMCGPSLGCEELREMFGNHLREERGIHYGEFINDVCKFLMRSHPTLLSRLISTNLFYFKSPWRELRAAAAMFIGFLVLHVDEEQGQQVDLDQLISALKLLLKDPVPAVRIKVAETLGRLVRLL</sequence>
<evidence type="ECO:0000256" key="1">
    <source>
        <dbReference type="ARBA" id="ARBA00022737"/>
    </source>
</evidence>
<dbReference type="Pfam" id="PF23227">
    <property type="entry name" value="HEAT_MROH2B_C"/>
    <property type="match status" value="1"/>
</dbReference>
<evidence type="ECO:0000256" key="3">
    <source>
        <dbReference type="SAM" id="MobiDB-lite"/>
    </source>
</evidence>
<dbReference type="Gene3D" id="1.25.10.10">
    <property type="entry name" value="Leucine-rich Repeat Variant"/>
    <property type="match status" value="3"/>
</dbReference>
<feature type="compositionally biased region" description="Low complexity" evidence="3">
    <location>
        <begin position="353"/>
        <end position="362"/>
    </location>
</feature>
<proteinExistence type="predicted"/>
<dbReference type="InterPro" id="IPR021133">
    <property type="entry name" value="HEAT_type_2"/>
</dbReference>
<accession>A0A8K1LCS8</accession>
<evidence type="ECO:0000256" key="2">
    <source>
        <dbReference type="PROSITE-ProRule" id="PRU00103"/>
    </source>
</evidence>
<gene>
    <name evidence="7" type="ORF">HGM15179_017966</name>
</gene>
<feature type="domain" description="MROH2B-like HEAT-repeats" evidence="5">
    <location>
        <begin position="394"/>
        <end position="486"/>
    </location>
</feature>
<dbReference type="Pfam" id="PF21047">
    <property type="entry name" value="HEAT_Maestro"/>
    <property type="match status" value="1"/>
</dbReference>
<evidence type="ECO:0000259" key="5">
    <source>
        <dbReference type="Pfam" id="PF23210"/>
    </source>
</evidence>
<feature type="non-terminal residue" evidence="7">
    <location>
        <position position="1"/>
    </location>
</feature>
<dbReference type="GO" id="GO:0005737">
    <property type="term" value="C:cytoplasm"/>
    <property type="evidence" value="ECO:0007669"/>
    <property type="project" value="TreeGrafter"/>
</dbReference>
<dbReference type="SUPFAM" id="SSF48371">
    <property type="entry name" value="ARM repeat"/>
    <property type="match status" value="1"/>
</dbReference>
<dbReference type="AlphaFoldDB" id="A0A8K1LCS8"/>
<dbReference type="PANTHER" id="PTHR23120">
    <property type="entry name" value="MAESTRO-RELATED HEAT DOMAIN-CONTAINING"/>
    <property type="match status" value="1"/>
</dbReference>
<dbReference type="InterPro" id="IPR011989">
    <property type="entry name" value="ARM-like"/>
</dbReference>
<evidence type="ECO:0000313" key="8">
    <source>
        <dbReference type="Proteomes" id="UP000796761"/>
    </source>
</evidence>
<protein>
    <recommendedName>
        <fullName evidence="9">Maestro heat-like repeat family member 1</fullName>
    </recommendedName>
</protein>
<feature type="domain" description="Maestro/Maestro-like HEAT-repeats" evidence="6">
    <location>
        <begin position="918"/>
        <end position="1189"/>
    </location>
</feature>
<feature type="region of interest" description="Disordered" evidence="3">
    <location>
        <begin position="352"/>
        <end position="393"/>
    </location>
</feature>
<evidence type="ECO:0000259" key="6">
    <source>
        <dbReference type="Pfam" id="PF23227"/>
    </source>
</evidence>
<dbReference type="InterPro" id="IPR055406">
    <property type="entry name" value="HEAT_Maestro"/>
</dbReference>
<dbReference type="Proteomes" id="UP000796761">
    <property type="component" value="Unassembled WGS sequence"/>
</dbReference>
<dbReference type="InterPro" id="IPR045206">
    <property type="entry name" value="Maestro_heat-like_prot"/>
</dbReference>
<feature type="repeat" description="HEAT" evidence="2">
    <location>
        <begin position="1163"/>
        <end position="1193"/>
    </location>
</feature>
<dbReference type="PANTHER" id="PTHR23120:SF44">
    <property type="entry name" value="MAESTRO HEAT-LIKE REPEAT-CONTAINING PROTEIN FAMILY MEMBER 1"/>
    <property type="match status" value="1"/>
</dbReference>